<sequence length="475" mass="55097">MNKTLIRFTFTALIFLGLNIKTFGQGYDIKITVEGMQDSVAYLGYVFGDQRFLTDTTRATAPGVYRFTGAKELPTGIYFLYTPNYFLELIVKEQKFSLKTTKEGAFRTMEVTSSPENFVFKEFQLGMVELQTQKQAIRKKLEQASTAADSSAIFEEDKQVNEKLNDFRQNLIAKYPESFVAKFVRLMALPDVPGIPEYSEVTDDLERGRLKYEYYKRKYFESIDFDDSGLLRTPVLKSPVIHFLDKVVIQHPDTINVYVDKIMTKVLDQPDAFRFWLVTLFKKYQESKIMGMDGVMVNLAKKYYLTDKADWLSNEDKEKLAEEVEFVSPNLVGKQAPTLQLLDTLLSPINLSQVKAEFTILFFYDPNCGHCKKSTPVLLEEYHRLKDSGVEVMGICISTDIEEWRRFVYEYELDWINGADPYFRSNMRRDYNVRTTPQVYILDKNKKIIAKKLEVEQLAGFIEQYRAVQRPAGED</sequence>
<name>A0ABZ0IRX3_9BACT</name>
<dbReference type="Pfam" id="PF00578">
    <property type="entry name" value="AhpC-TSA"/>
    <property type="match status" value="1"/>
</dbReference>
<dbReference type="PROSITE" id="PS00194">
    <property type="entry name" value="THIOREDOXIN_1"/>
    <property type="match status" value="1"/>
</dbReference>
<dbReference type="Gene3D" id="3.40.30.10">
    <property type="entry name" value="Glutaredoxin"/>
    <property type="match status" value="1"/>
</dbReference>
<keyword evidence="4" id="KW-0676">Redox-active center</keyword>
<dbReference type="SUPFAM" id="SSF52833">
    <property type="entry name" value="Thioredoxin-like"/>
    <property type="match status" value="1"/>
</dbReference>
<dbReference type="InterPro" id="IPR036249">
    <property type="entry name" value="Thioredoxin-like_sf"/>
</dbReference>
<accession>A0ABZ0IRX3</accession>
<protein>
    <submittedName>
        <fullName evidence="6">Redoxin domain-containing protein</fullName>
    </submittedName>
</protein>
<evidence type="ECO:0000259" key="5">
    <source>
        <dbReference type="PROSITE" id="PS51352"/>
    </source>
</evidence>
<keyword evidence="3" id="KW-1015">Disulfide bond</keyword>
<dbReference type="InterPro" id="IPR033395">
    <property type="entry name" value="DUF5106"/>
</dbReference>
<evidence type="ECO:0000256" key="2">
    <source>
        <dbReference type="ARBA" id="ARBA00022748"/>
    </source>
</evidence>
<keyword evidence="7" id="KW-1185">Reference proteome</keyword>
<keyword evidence="2" id="KW-0201">Cytochrome c-type biogenesis</keyword>
<dbReference type="InterPro" id="IPR017937">
    <property type="entry name" value="Thioredoxin_CS"/>
</dbReference>
<dbReference type="CDD" id="cd02966">
    <property type="entry name" value="TlpA_like_family"/>
    <property type="match status" value="1"/>
</dbReference>
<dbReference type="InterPro" id="IPR000866">
    <property type="entry name" value="AhpC/TSA"/>
</dbReference>
<dbReference type="Proteomes" id="UP001302349">
    <property type="component" value="Chromosome"/>
</dbReference>
<gene>
    <name evidence="6" type="ORF">RT717_00830</name>
</gene>
<feature type="domain" description="Thioredoxin" evidence="5">
    <location>
        <begin position="330"/>
        <end position="467"/>
    </location>
</feature>
<dbReference type="EMBL" id="CP136051">
    <property type="protein sequence ID" value="WOK07164.1"/>
    <property type="molecule type" value="Genomic_DNA"/>
</dbReference>
<reference evidence="6 7" key="1">
    <citation type="journal article" date="2023" name="Microbiol. Resour. Announc.">
        <title>Complete Genome Sequence of Imperialibacter roseus strain P4T.</title>
        <authorList>
            <person name="Tizabi D.R."/>
            <person name="Bachvaroff T."/>
            <person name="Hill R.T."/>
        </authorList>
    </citation>
    <scope>NUCLEOTIDE SEQUENCE [LARGE SCALE GENOMIC DNA]</scope>
    <source>
        <strain evidence="6 7">P4T</strain>
    </source>
</reference>
<organism evidence="6 7">
    <name type="scientific">Imperialibacter roseus</name>
    <dbReference type="NCBI Taxonomy" id="1324217"/>
    <lineage>
        <taxon>Bacteria</taxon>
        <taxon>Pseudomonadati</taxon>
        <taxon>Bacteroidota</taxon>
        <taxon>Cytophagia</taxon>
        <taxon>Cytophagales</taxon>
        <taxon>Flammeovirgaceae</taxon>
        <taxon>Imperialibacter</taxon>
    </lineage>
</organism>
<comment type="subcellular location">
    <subcellularLocation>
        <location evidence="1">Cell envelope</location>
    </subcellularLocation>
</comment>
<dbReference type="PANTHER" id="PTHR42852">
    <property type="entry name" value="THIOL:DISULFIDE INTERCHANGE PROTEIN DSBE"/>
    <property type="match status" value="1"/>
</dbReference>
<dbReference type="Pfam" id="PF17127">
    <property type="entry name" value="DUF5106"/>
    <property type="match status" value="1"/>
</dbReference>
<evidence type="ECO:0000313" key="6">
    <source>
        <dbReference type="EMBL" id="WOK07164.1"/>
    </source>
</evidence>
<dbReference type="InterPro" id="IPR050553">
    <property type="entry name" value="Thioredoxin_ResA/DsbE_sf"/>
</dbReference>
<proteinExistence type="predicted"/>
<evidence type="ECO:0000256" key="4">
    <source>
        <dbReference type="ARBA" id="ARBA00023284"/>
    </source>
</evidence>
<evidence type="ECO:0000256" key="3">
    <source>
        <dbReference type="ARBA" id="ARBA00023157"/>
    </source>
</evidence>
<evidence type="ECO:0000313" key="7">
    <source>
        <dbReference type="Proteomes" id="UP001302349"/>
    </source>
</evidence>
<dbReference type="PROSITE" id="PS51352">
    <property type="entry name" value="THIOREDOXIN_2"/>
    <property type="match status" value="1"/>
</dbReference>
<evidence type="ECO:0000256" key="1">
    <source>
        <dbReference type="ARBA" id="ARBA00004196"/>
    </source>
</evidence>
<dbReference type="PANTHER" id="PTHR42852:SF6">
    <property type="entry name" value="THIOL:DISULFIDE INTERCHANGE PROTEIN DSBE"/>
    <property type="match status" value="1"/>
</dbReference>
<dbReference type="RefSeq" id="WP_317489850.1">
    <property type="nucleotide sequence ID" value="NZ_CP136051.1"/>
</dbReference>
<dbReference type="InterPro" id="IPR013766">
    <property type="entry name" value="Thioredoxin_domain"/>
</dbReference>